<protein>
    <submittedName>
        <fullName evidence="1">Uncharacterized protein</fullName>
    </submittedName>
</protein>
<dbReference type="Proteomes" id="UP000244754">
    <property type="component" value="Chromosome"/>
</dbReference>
<gene>
    <name evidence="1" type="ORF">C3E79_05100</name>
</gene>
<dbReference type="EMBL" id="CP026948">
    <property type="protein sequence ID" value="AWB83931.1"/>
    <property type="molecule type" value="Genomic_DNA"/>
</dbReference>
<sequence length="115" mass="12847">MGTWNWGPFDNDVAEDTVRRLADGSFRMDQFRFDCSDAHLDTEQVQALIALAAVMNGHGPAGSVPLAPRLSFEDRRWVEAKLREAMSPEGSELYGMWSDAGELHQWLEATAKAVH</sequence>
<organism evidence="1 2">
    <name type="scientific">Corynebacterium liangguodongii</name>
    <dbReference type="NCBI Taxonomy" id="2079535"/>
    <lineage>
        <taxon>Bacteria</taxon>
        <taxon>Bacillati</taxon>
        <taxon>Actinomycetota</taxon>
        <taxon>Actinomycetes</taxon>
        <taxon>Mycobacteriales</taxon>
        <taxon>Corynebacteriaceae</taxon>
        <taxon>Corynebacterium</taxon>
    </lineage>
</organism>
<keyword evidence="2" id="KW-1185">Reference proteome</keyword>
<evidence type="ECO:0000313" key="2">
    <source>
        <dbReference type="Proteomes" id="UP000244754"/>
    </source>
</evidence>
<proteinExistence type="predicted"/>
<dbReference type="AlphaFoldDB" id="A0A2S0WDU1"/>
<dbReference type="KEGG" id="clia:C3E79_05100"/>
<evidence type="ECO:0000313" key="1">
    <source>
        <dbReference type="EMBL" id="AWB83931.1"/>
    </source>
</evidence>
<dbReference type="RefSeq" id="WP_108403940.1">
    <property type="nucleotide sequence ID" value="NZ_CP026948.1"/>
</dbReference>
<dbReference type="InterPro" id="IPR025355">
    <property type="entry name" value="DUF4259"/>
</dbReference>
<name>A0A2S0WDU1_9CORY</name>
<reference evidence="2" key="1">
    <citation type="submission" date="2018-01" db="EMBL/GenBank/DDBJ databases">
        <authorList>
            <person name="Li J."/>
        </authorList>
    </citation>
    <scope>NUCLEOTIDE SEQUENCE [LARGE SCALE GENOMIC DNA]</scope>
    <source>
        <strain evidence="2">2184</strain>
    </source>
</reference>
<accession>A0A2S0WDU1</accession>
<dbReference type="Pfam" id="PF14078">
    <property type="entry name" value="DUF4259"/>
    <property type="match status" value="1"/>
</dbReference>
<dbReference type="OrthoDB" id="3829495at2"/>